<proteinExistence type="predicted"/>
<name>A0A8S5SSQ7_9CAUD</name>
<dbReference type="InterPro" id="IPR018755">
    <property type="entry name" value="Phage_Mu_Gp48"/>
</dbReference>
<dbReference type="Pfam" id="PF10076">
    <property type="entry name" value="Phage_Mu_Gp48"/>
    <property type="match status" value="1"/>
</dbReference>
<evidence type="ECO:0000313" key="1">
    <source>
        <dbReference type="EMBL" id="DAF54068.1"/>
    </source>
</evidence>
<reference evidence="1" key="1">
    <citation type="journal article" date="2021" name="Proc. Natl. Acad. Sci. U.S.A.">
        <title>A Catalog of Tens of Thousands of Viruses from Human Metagenomes Reveals Hidden Associations with Chronic Diseases.</title>
        <authorList>
            <person name="Tisza M.J."/>
            <person name="Buck C.B."/>
        </authorList>
    </citation>
    <scope>NUCLEOTIDE SEQUENCE</scope>
    <source>
        <strain evidence="1">CtqNK14</strain>
    </source>
</reference>
<organism evidence="1">
    <name type="scientific">Siphoviridae sp. ctqNK14</name>
    <dbReference type="NCBI Taxonomy" id="2827947"/>
    <lineage>
        <taxon>Viruses</taxon>
        <taxon>Duplodnaviria</taxon>
        <taxon>Heunggongvirae</taxon>
        <taxon>Uroviricota</taxon>
        <taxon>Caudoviricetes</taxon>
    </lineage>
</organism>
<accession>A0A8S5SSQ7</accession>
<dbReference type="EMBL" id="BK032671">
    <property type="protein sequence ID" value="DAF54068.1"/>
    <property type="molecule type" value="Genomic_DNA"/>
</dbReference>
<sequence>MTAQRYLRYLPDFLAEYAEFQKLGEIEGEILEEEAKAKQEMEQDQWILTATRKGLLRRAVMMGLFVSETEDTETLRERVLSYWNSRRPYTFFMMQEWLDTFCGAGNYQAKLDHGAYRLTIVLELKEKQKKEQILSYWKTLIPANLVFEVLFNTNTHGKVGALNHGELKESGWTYGEIPFADLSGYMKVSEYV</sequence>
<protein>
    <submittedName>
        <fullName evidence="1">Tail protein</fullName>
    </submittedName>
</protein>